<keyword evidence="3" id="KW-0175">Coiled coil</keyword>
<reference evidence="5 6" key="1">
    <citation type="submission" date="2021-04" db="EMBL/GenBank/DDBJ databases">
        <authorList>
            <person name="Bliznina A."/>
        </authorList>
    </citation>
    <scope>NUCLEOTIDE SEQUENCE [LARGE SCALE GENOMIC DNA]</scope>
</reference>
<dbReference type="EMBL" id="OU015568">
    <property type="protein sequence ID" value="CAG5080338.1"/>
    <property type="molecule type" value="Genomic_DNA"/>
</dbReference>
<evidence type="ECO:0000256" key="2">
    <source>
        <dbReference type="ARBA" id="ARBA00022490"/>
    </source>
</evidence>
<gene>
    <name evidence="5" type="ORF">OKIOD_LOCUS1102</name>
</gene>
<dbReference type="PROSITE" id="PS50945">
    <property type="entry name" value="I_LWEQ"/>
    <property type="match status" value="1"/>
</dbReference>
<keyword evidence="2" id="KW-0963">Cytoplasm</keyword>
<accession>A0ABN7RL83</accession>
<dbReference type="PANTHER" id="PTHR10407:SF15">
    <property type="entry name" value="HUNTINGTIN INTERACTING PROTEIN 1"/>
    <property type="match status" value="1"/>
</dbReference>
<evidence type="ECO:0000256" key="3">
    <source>
        <dbReference type="SAM" id="Coils"/>
    </source>
</evidence>
<dbReference type="InterPro" id="IPR035964">
    <property type="entry name" value="I/LWEQ_dom_sf"/>
</dbReference>
<dbReference type="Proteomes" id="UP001158576">
    <property type="component" value="Chromosome PAR"/>
</dbReference>
<keyword evidence="6" id="KW-1185">Reference proteome</keyword>
<comment type="subcellular location">
    <subcellularLocation>
        <location evidence="1">Cytoplasm</location>
    </subcellularLocation>
</comment>
<sequence length="265" mass="29683">MKHMKLVQMHADHLRTTASIKGELESHESNKKRINSHLHGMFEFLRLQIMKEIQSEKALLGTRSAQDRGKEYALKLESIEQQPETAFYNLTYVCLTAVQICSETSNIDGNMLDSTQELLNNVEEVLEESKNNPKALNLDKIKASLQSVMENLRKLNEDTINEEQLGSALAAELDEAAKLVEESAARIATLLKDARERMTGTELAVHEAILDSCTTLMDFIKQLIITSNKLQQEIVESGRGAGSAQDFYCRNSRWTEGLLSALLGS</sequence>
<feature type="domain" description="I/LWEQ" evidence="4">
    <location>
        <begin position="157"/>
        <end position="265"/>
    </location>
</feature>
<dbReference type="InterPro" id="IPR002558">
    <property type="entry name" value="ILWEQ_dom"/>
</dbReference>
<protein>
    <submittedName>
        <fullName evidence="5">Oidioi.mRNA.OKI2018_I69.PAR.g9544.t1.cds</fullName>
    </submittedName>
</protein>
<feature type="coiled-coil region" evidence="3">
    <location>
        <begin position="112"/>
        <end position="162"/>
    </location>
</feature>
<name>A0ABN7RL83_OIKDI</name>
<evidence type="ECO:0000256" key="1">
    <source>
        <dbReference type="ARBA" id="ARBA00004496"/>
    </source>
</evidence>
<organism evidence="5 6">
    <name type="scientific">Oikopleura dioica</name>
    <name type="common">Tunicate</name>
    <dbReference type="NCBI Taxonomy" id="34765"/>
    <lineage>
        <taxon>Eukaryota</taxon>
        <taxon>Metazoa</taxon>
        <taxon>Chordata</taxon>
        <taxon>Tunicata</taxon>
        <taxon>Appendicularia</taxon>
        <taxon>Copelata</taxon>
        <taxon>Oikopleuridae</taxon>
        <taxon>Oikopleura</taxon>
    </lineage>
</organism>
<dbReference type="PANTHER" id="PTHR10407">
    <property type="entry name" value="HUNTINGTIN INTERACTING PROTEIN 1"/>
    <property type="match status" value="1"/>
</dbReference>
<evidence type="ECO:0000313" key="6">
    <source>
        <dbReference type="Proteomes" id="UP001158576"/>
    </source>
</evidence>
<dbReference type="SUPFAM" id="SSF109885">
    <property type="entry name" value="I/LWEQ domain"/>
    <property type="match status" value="1"/>
</dbReference>
<proteinExistence type="predicted"/>
<evidence type="ECO:0000313" key="5">
    <source>
        <dbReference type="EMBL" id="CAG5080338.1"/>
    </source>
</evidence>
<dbReference type="InterPro" id="IPR030224">
    <property type="entry name" value="Sla2_fam"/>
</dbReference>
<dbReference type="Gene3D" id="1.20.1410.10">
    <property type="entry name" value="I/LWEQ domain"/>
    <property type="match status" value="1"/>
</dbReference>
<evidence type="ECO:0000259" key="4">
    <source>
        <dbReference type="PROSITE" id="PS50945"/>
    </source>
</evidence>